<accession>A0A8H6XFR1</accession>
<keyword evidence="2" id="KW-1185">Reference proteome</keyword>
<dbReference type="EMBL" id="JACAZH010000030">
    <property type="protein sequence ID" value="KAF7340623.1"/>
    <property type="molecule type" value="Genomic_DNA"/>
</dbReference>
<proteinExistence type="predicted"/>
<dbReference type="OrthoDB" id="3025108at2759"/>
<comment type="caution">
    <text evidence="1">The sequence shown here is derived from an EMBL/GenBank/DDBJ whole genome shotgun (WGS) entry which is preliminary data.</text>
</comment>
<name>A0A8H6XFR1_9AGAR</name>
<dbReference type="Proteomes" id="UP000623467">
    <property type="component" value="Unassembled WGS sequence"/>
</dbReference>
<sequence>MVQYGLPYSGSGIHAMGASAETITTFIDSLTLEQYHCICNYNLVQYRHFDLSASTTVSPGAVYRRSNDQVEDWVEIAFLPSVEAPILLNWMTSGGDTGEIMPNGGTRFRSGDVINSTSYLQFGMSAGWDTWLTQANHIFHRLNIMSNFDDYGTAFARRDSSEGFLFLCPKEDFRTGSSSHCWPTYPAYWSLDPSGTERLSWEEATQLGFPSFKLTANAYGRSWDASVYEGLRQFHEAKGFDPYSQDVARHLGRPLYELSSQADTFTYVDSDFEEFDADIDSDCNSAYTENYESEYPLTQLTDLAADAEAMHHEKNVHDLADKNCGSEHEELSNFQDHDASQSTLAEDLAAEEIFVPSPTFRIVLYIQLTLISFLALSGVHHHVW</sequence>
<protein>
    <submittedName>
        <fullName evidence="1">Uncharacterized protein</fullName>
    </submittedName>
</protein>
<reference evidence="1" key="1">
    <citation type="submission" date="2020-05" db="EMBL/GenBank/DDBJ databases">
        <title>Mycena genomes resolve the evolution of fungal bioluminescence.</title>
        <authorList>
            <person name="Tsai I.J."/>
        </authorList>
    </citation>
    <scope>NUCLEOTIDE SEQUENCE</scope>
    <source>
        <strain evidence="1">160909Yilan</strain>
    </source>
</reference>
<organism evidence="1 2">
    <name type="scientific">Mycena sanguinolenta</name>
    <dbReference type="NCBI Taxonomy" id="230812"/>
    <lineage>
        <taxon>Eukaryota</taxon>
        <taxon>Fungi</taxon>
        <taxon>Dikarya</taxon>
        <taxon>Basidiomycota</taxon>
        <taxon>Agaricomycotina</taxon>
        <taxon>Agaricomycetes</taxon>
        <taxon>Agaricomycetidae</taxon>
        <taxon>Agaricales</taxon>
        <taxon>Marasmiineae</taxon>
        <taxon>Mycenaceae</taxon>
        <taxon>Mycena</taxon>
    </lineage>
</organism>
<dbReference type="AlphaFoldDB" id="A0A8H6XFR1"/>
<evidence type="ECO:0000313" key="2">
    <source>
        <dbReference type="Proteomes" id="UP000623467"/>
    </source>
</evidence>
<evidence type="ECO:0000313" key="1">
    <source>
        <dbReference type="EMBL" id="KAF7340623.1"/>
    </source>
</evidence>
<gene>
    <name evidence="1" type="ORF">MSAN_02134100</name>
</gene>